<evidence type="ECO:0000313" key="3">
    <source>
        <dbReference type="Proteomes" id="UP000214646"/>
    </source>
</evidence>
<keyword evidence="1" id="KW-1133">Transmembrane helix</keyword>
<dbReference type="Proteomes" id="UP000214646">
    <property type="component" value="Unassembled WGS sequence"/>
</dbReference>
<keyword evidence="1" id="KW-0472">Membrane</keyword>
<sequence length="59" mass="6648">MNLSLPFADLLPPPLIELFDDAYEELAFLALTTGLSLLVFWLLRRNRPKPGDVQVPPRG</sequence>
<keyword evidence="1" id="KW-0812">Transmembrane</keyword>
<name>A0A225D585_9BACT</name>
<gene>
    <name evidence="2" type="ORF">FRUB_09324</name>
</gene>
<organism evidence="2 3">
    <name type="scientific">Fimbriiglobus ruber</name>
    <dbReference type="NCBI Taxonomy" id="1908690"/>
    <lineage>
        <taxon>Bacteria</taxon>
        <taxon>Pseudomonadati</taxon>
        <taxon>Planctomycetota</taxon>
        <taxon>Planctomycetia</taxon>
        <taxon>Gemmatales</taxon>
        <taxon>Gemmataceae</taxon>
        <taxon>Fimbriiglobus</taxon>
    </lineage>
</organism>
<accession>A0A225D585</accession>
<evidence type="ECO:0000313" key="2">
    <source>
        <dbReference type="EMBL" id="OWK36761.1"/>
    </source>
</evidence>
<dbReference type="RefSeq" id="WP_088259721.1">
    <property type="nucleotide sequence ID" value="NZ_NIDE01000017.1"/>
</dbReference>
<evidence type="ECO:0000256" key="1">
    <source>
        <dbReference type="SAM" id="Phobius"/>
    </source>
</evidence>
<dbReference type="OrthoDB" id="9781927at2"/>
<protein>
    <submittedName>
        <fullName evidence="2">Uncharacterized protein</fullName>
    </submittedName>
</protein>
<dbReference type="AlphaFoldDB" id="A0A225D585"/>
<reference evidence="3" key="1">
    <citation type="submission" date="2017-06" db="EMBL/GenBank/DDBJ databases">
        <title>Genome analysis of Fimbriiglobus ruber SP5, the first member of the order Planctomycetales with confirmed chitinolytic capability.</title>
        <authorList>
            <person name="Ravin N.V."/>
            <person name="Rakitin A.L."/>
            <person name="Ivanova A.A."/>
            <person name="Beletsky A.V."/>
            <person name="Kulichevskaya I.S."/>
            <person name="Mardanov A.V."/>
            <person name="Dedysh S.N."/>
        </authorList>
    </citation>
    <scope>NUCLEOTIDE SEQUENCE [LARGE SCALE GENOMIC DNA]</scope>
    <source>
        <strain evidence="3">SP5</strain>
    </source>
</reference>
<keyword evidence="3" id="KW-1185">Reference proteome</keyword>
<proteinExistence type="predicted"/>
<comment type="caution">
    <text evidence="2">The sequence shown here is derived from an EMBL/GenBank/DDBJ whole genome shotgun (WGS) entry which is preliminary data.</text>
</comment>
<feature type="transmembrane region" description="Helical" evidence="1">
    <location>
        <begin position="26"/>
        <end position="43"/>
    </location>
</feature>
<dbReference type="EMBL" id="NIDE01000017">
    <property type="protein sequence ID" value="OWK36761.1"/>
    <property type="molecule type" value="Genomic_DNA"/>
</dbReference>